<dbReference type="OrthoDB" id="2348401at2759"/>
<protein>
    <submittedName>
        <fullName evidence="2">White colony protein WHS11</fullName>
    </submittedName>
</protein>
<dbReference type="STRING" id="1245528.M3IVT9"/>
<gene>
    <name evidence="2" type="ORF">G210_1201</name>
</gene>
<evidence type="ECO:0000256" key="1">
    <source>
        <dbReference type="SAM" id="MobiDB-lite"/>
    </source>
</evidence>
<keyword evidence="3" id="KW-1185">Reference proteome</keyword>
<proteinExistence type="predicted"/>
<dbReference type="PIRSF" id="PIRSF002590">
    <property type="entry name" value="HSP9/HSP12_fun"/>
    <property type="match status" value="1"/>
</dbReference>
<dbReference type="OMA" id="DNQKSYS"/>
<dbReference type="Pfam" id="PF04119">
    <property type="entry name" value="HSP9_HSP12"/>
    <property type="match status" value="1"/>
</dbReference>
<reference evidence="2 3" key="1">
    <citation type="submission" date="2013-02" db="EMBL/GenBank/DDBJ databases">
        <title>Genome sequence of Candida maltosa Xu316, a potential industrial strain for xylitol and ethanol production.</title>
        <authorList>
            <person name="Yu J."/>
            <person name="Wang Q."/>
            <person name="Geng X."/>
            <person name="Bao W."/>
            <person name="He P."/>
            <person name="Cai J."/>
        </authorList>
    </citation>
    <scope>NUCLEOTIDE SEQUENCE [LARGE SCALE GENOMIC DNA]</scope>
    <source>
        <strain evidence="3">Xu316</strain>
    </source>
</reference>
<dbReference type="EMBL" id="AOGT01000131">
    <property type="protein sequence ID" value="EMG50756.1"/>
    <property type="molecule type" value="Genomic_DNA"/>
</dbReference>
<dbReference type="AlphaFoldDB" id="M3IVT9"/>
<dbReference type="Gene3D" id="6.10.280.100">
    <property type="match status" value="1"/>
</dbReference>
<organism evidence="2 3">
    <name type="scientific">Candida maltosa (strain Xu316)</name>
    <name type="common">Yeast</name>
    <dbReference type="NCBI Taxonomy" id="1245528"/>
    <lineage>
        <taxon>Eukaryota</taxon>
        <taxon>Fungi</taxon>
        <taxon>Dikarya</taxon>
        <taxon>Ascomycota</taxon>
        <taxon>Saccharomycotina</taxon>
        <taxon>Pichiomycetes</taxon>
        <taxon>Debaryomycetaceae</taxon>
        <taxon>Candida/Lodderomyces clade</taxon>
        <taxon>Candida</taxon>
    </lineage>
</organism>
<name>M3IVT9_CANMX</name>
<dbReference type="HOGENOM" id="CLU_102617_3_1_1"/>
<sequence>MSDFGRKDIGDKLESTLKPDSQKTTAEQAKDKVTDALDGAAGKATSENDKSFVQKASDAVFGDSK</sequence>
<feature type="region of interest" description="Disordered" evidence="1">
    <location>
        <begin position="1"/>
        <end position="32"/>
    </location>
</feature>
<feature type="compositionally biased region" description="Basic and acidic residues" evidence="1">
    <location>
        <begin position="1"/>
        <end position="21"/>
    </location>
</feature>
<accession>M3IVT9</accession>
<evidence type="ECO:0000313" key="2">
    <source>
        <dbReference type="EMBL" id="EMG50756.1"/>
    </source>
</evidence>
<comment type="caution">
    <text evidence="2">The sequence shown here is derived from an EMBL/GenBank/DDBJ whole genome shotgun (WGS) entry which is preliminary data.</text>
</comment>
<dbReference type="InterPro" id="IPR007250">
    <property type="entry name" value="HSP9_HSP12"/>
</dbReference>
<dbReference type="Proteomes" id="UP000011777">
    <property type="component" value="Unassembled WGS sequence"/>
</dbReference>
<dbReference type="eggNOG" id="ENOG502SE1P">
    <property type="taxonomic scope" value="Eukaryota"/>
</dbReference>
<evidence type="ECO:0000313" key="3">
    <source>
        <dbReference type="Proteomes" id="UP000011777"/>
    </source>
</evidence>